<keyword evidence="5" id="KW-1185">Reference proteome</keyword>
<dbReference type="Proteomes" id="UP000501451">
    <property type="component" value="Chromosome"/>
</dbReference>
<dbReference type="SUPFAM" id="SSF47413">
    <property type="entry name" value="lambda repressor-like DNA-binding domains"/>
    <property type="match status" value="1"/>
</dbReference>
<sequence>MDERNHIGEELKQARLTKGYTLDDVQQLTKIQKHYLIAIEENKLEELPGDFFVKAFIRQYAEVLGMTINETELPKTNTDVIATHLNQKETSEVPLPKRADLKRSSKETDFTYSSSSHNNLPTFLMVLLLILVLGMIWFYFFFMRDNSNGSDEPGGIINQSESLSIESLSSEPANDEDETAVESSEEDNNDETVVNRDETVTDRVQYQAEGLTLPTQAQITIDSSGSSWVRVTLDEAVVFEGTIAAGSSQEIAVAEGTKEMAIRIGYLPSTTVSIDGQEIEKPEDSQTNQTQTLYINFNE</sequence>
<organism evidence="4 5">
    <name type="scientific">Jeotgalibaca arthritidis</name>
    <dbReference type="NCBI Taxonomy" id="1868794"/>
    <lineage>
        <taxon>Bacteria</taxon>
        <taxon>Bacillati</taxon>
        <taxon>Bacillota</taxon>
        <taxon>Bacilli</taxon>
        <taxon>Lactobacillales</taxon>
        <taxon>Carnobacteriaceae</taxon>
        <taxon>Jeotgalibaca</taxon>
    </lineage>
</organism>
<feature type="region of interest" description="Disordered" evidence="1">
    <location>
        <begin position="164"/>
        <end position="199"/>
    </location>
</feature>
<gene>
    <name evidence="4" type="ORF">G7057_10280</name>
</gene>
<dbReference type="EMBL" id="CP049740">
    <property type="protein sequence ID" value="QII82785.1"/>
    <property type="molecule type" value="Genomic_DNA"/>
</dbReference>
<dbReference type="RefSeq" id="WP_076766322.1">
    <property type="nucleotide sequence ID" value="NZ_CP049740.1"/>
</dbReference>
<dbReference type="InterPro" id="IPR050400">
    <property type="entry name" value="Bact_Cytoskel_RodZ"/>
</dbReference>
<dbReference type="InterPro" id="IPR025194">
    <property type="entry name" value="RodZ-like_C"/>
</dbReference>
<feature type="transmembrane region" description="Helical" evidence="2">
    <location>
        <begin position="123"/>
        <end position="142"/>
    </location>
</feature>
<evidence type="ECO:0000256" key="1">
    <source>
        <dbReference type="SAM" id="MobiDB-lite"/>
    </source>
</evidence>
<proteinExistence type="predicted"/>
<evidence type="ECO:0000256" key="2">
    <source>
        <dbReference type="SAM" id="Phobius"/>
    </source>
</evidence>
<dbReference type="Pfam" id="PF13464">
    <property type="entry name" value="RodZ_C"/>
    <property type="match status" value="1"/>
</dbReference>
<dbReference type="InterPro" id="IPR010982">
    <property type="entry name" value="Lambda_DNA-bd_dom_sf"/>
</dbReference>
<evidence type="ECO:0000313" key="5">
    <source>
        <dbReference type="Proteomes" id="UP000501451"/>
    </source>
</evidence>
<dbReference type="PANTHER" id="PTHR34475:SF1">
    <property type="entry name" value="CYTOSKELETON PROTEIN RODZ"/>
    <property type="match status" value="1"/>
</dbReference>
<name>A0A6G7KBZ7_9LACT</name>
<reference evidence="4 5" key="1">
    <citation type="journal article" date="2017" name="Int. J. Syst. Evol. Microbiol.">
        <title>Jeotgalibaca porci sp. nov. and Jeotgalibaca arthritidis sp. nov., isolated from pigs, and emended description of the genus Jeotgalibaca.</title>
        <authorList>
            <person name="Zamora L."/>
            <person name="Perez-Sancho M."/>
            <person name="Dominguez L."/>
            <person name="Fernandez-Garayzabal J.F."/>
            <person name="Vela A.I."/>
        </authorList>
    </citation>
    <scope>NUCLEOTIDE SEQUENCE [LARGE SCALE GENOMIC DNA]</scope>
    <source>
        <strain evidence="4 5">CECT 9157</strain>
    </source>
</reference>
<accession>A0A6G7KBZ7</accession>
<protein>
    <submittedName>
        <fullName evidence="4">DUF4115 domain-containing protein</fullName>
    </submittedName>
</protein>
<dbReference type="Gene3D" id="1.10.260.40">
    <property type="entry name" value="lambda repressor-like DNA-binding domains"/>
    <property type="match status" value="1"/>
</dbReference>
<evidence type="ECO:0000259" key="3">
    <source>
        <dbReference type="Pfam" id="PF13464"/>
    </source>
</evidence>
<keyword evidence="2" id="KW-0812">Transmembrane</keyword>
<feature type="compositionally biased region" description="Acidic residues" evidence="1">
    <location>
        <begin position="173"/>
        <end position="190"/>
    </location>
</feature>
<keyword evidence="2" id="KW-1133">Transmembrane helix</keyword>
<feature type="domain" description="Cytoskeleton protein RodZ-like C-terminal" evidence="3">
    <location>
        <begin position="221"/>
        <end position="287"/>
    </location>
</feature>
<dbReference type="Pfam" id="PF13413">
    <property type="entry name" value="HTH_25"/>
    <property type="match status" value="1"/>
</dbReference>
<evidence type="ECO:0000313" key="4">
    <source>
        <dbReference type="EMBL" id="QII82785.1"/>
    </source>
</evidence>
<dbReference type="PANTHER" id="PTHR34475">
    <property type="match status" value="1"/>
</dbReference>
<dbReference type="GO" id="GO:0003677">
    <property type="term" value="F:DNA binding"/>
    <property type="evidence" value="ECO:0007669"/>
    <property type="project" value="InterPro"/>
</dbReference>
<dbReference type="KEGG" id="jar:G7057_10280"/>
<dbReference type="AlphaFoldDB" id="A0A6G7KBZ7"/>
<keyword evidence="2" id="KW-0472">Membrane</keyword>